<keyword evidence="1" id="KW-0175">Coiled coil</keyword>
<feature type="domain" description="Flagellar Assembly Protein A N-terminal region" evidence="2">
    <location>
        <begin position="104"/>
        <end position="273"/>
    </location>
</feature>
<dbReference type="InterPro" id="IPR046866">
    <property type="entry name" value="FapA_N"/>
</dbReference>
<dbReference type="InterPro" id="IPR005646">
    <property type="entry name" value="FapA"/>
</dbReference>
<dbReference type="HOGENOM" id="CLU_026157_1_0_12"/>
<evidence type="ECO:0000313" key="3">
    <source>
        <dbReference type="EMBL" id="AFM14277.1"/>
    </source>
</evidence>
<dbReference type="Proteomes" id="UP000006048">
    <property type="component" value="Chromosome"/>
</dbReference>
<evidence type="ECO:0000259" key="2">
    <source>
        <dbReference type="Pfam" id="PF20250"/>
    </source>
</evidence>
<proteinExistence type="predicted"/>
<evidence type="ECO:0000313" key="4">
    <source>
        <dbReference type="Proteomes" id="UP000006048"/>
    </source>
</evidence>
<feature type="coiled-coil region" evidence="1">
    <location>
        <begin position="443"/>
        <end position="504"/>
    </location>
</feature>
<sequence>MSPPENEMTRKLMEELESSQNGSFELLEENGKAVIKIFNPTGKGRPVHPTDLMNRIRSMKIVPEKTVSIERLIKNTSEGRTPEGEAHIIGEWPKLIIRKNAVAEVQVDAEQMTAQLFIEPPEGGGKPPTVEGLQQLLKDHGVIKGVMADVLAGLGTKPVYNRLITVAKGKAPIAGENGYIRPLFETFNKPRIDKKAQKVDFKDVNLIRSAKAGEVIAEKVDPTLGEAGYAVSGRIMPAEPGTIAEFQLGANVEISPDGKQLISKIEGRPVLESNGKIRVDEVVYLKNIDYSTGNVDFPGSVIVEQSVADGFRLNASGSIILQSSVGVCEITAGKDVILSAGFMGRGEGKITSGGDVYARFVEQGTVVAKGSIFISEASLHSRLTAGGAVVVKGGRGDITGGEVSAGKYVQCNKLGGAGETKTVVVVGVDPEIRTVIDEIVAAIREKEITLEKIRVSLNRLNDAMKKRQLDAKEAETREKLVMALRKYKALVDSDQRQLETAQNSYSAHDRAFVLVEAQLYPNVEVNFGKGMLYRSPLRTAAGRQVIHVGEDRLVSVSPTLPRHMQAMLEEAK</sequence>
<dbReference type="EMBL" id="CP002959">
    <property type="protein sequence ID" value="AFM14277.1"/>
    <property type="molecule type" value="Genomic_DNA"/>
</dbReference>
<dbReference type="PANTHER" id="PTHR38032:SF1">
    <property type="entry name" value="RNA-BINDING PROTEIN KHPB N-TERMINAL DOMAIN-CONTAINING PROTEIN"/>
    <property type="match status" value="1"/>
</dbReference>
<dbReference type="InterPro" id="IPR046865">
    <property type="entry name" value="FapA_b_solenoid"/>
</dbReference>
<dbReference type="AlphaFoldDB" id="I4BAH0"/>
<dbReference type="STRING" id="869212.Turpa_3643"/>
<reference evidence="3 4" key="1">
    <citation type="submission" date="2012-06" db="EMBL/GenBank/DDBJ databases">
        <title>The complete chromosome of genome of Turneriella parva DSM 21527.</title>
        <authorList>
            <consortium name="US DOE Joint Genome Institute (JGI-PGF)"/>
            <person name="Lucas S."/>
            <person name="Han J."/>
            <person name="Lapidus A."/>
            <person name="Bruce D."/>
            <person name="Goodwin L."/>
            <person name="Pitluck S."/>
            <person name="Peters L."/>
            <person name="Kyrpides N."/>
            <person name="Mavromatis K."/>
            <person name="Ivanova N."/>
            <person name="Mikhailova N."/>
            <person name="Chertkov O."/>
            <person name="Detter J.C."/>
            <person name="Tapia R."/>
            <person name="Han C."/>
            <person name="Land M."/>
            <person name="Hauser L."/>
            <person name="Markowitz V."/>
            <person name="Cheng J.-F."/>
            <person name="Hugenholtz P."/>
            <person name="Woyke T."/>
            <person name="Wu D."/>
            <person name="Gronow S."/>
            <person name="Wellnitz S."/>
            <person name="Brambilla E."/>
            <person name="Klenk H.-P."/>
            <person name="Eisen J.A."/>
        </authorList>
    </citation>
    <scope>NUCLEOTIDE SEQUENCE [LARGE SCALE GENOMIC DNA]</scope>
    <source>
        <strain evidence="4">ATCC BAA-1111 / DSM 21527 / NCTC 11395 / H</strain>
    </source>
</reference>
<dbReference type="Pfam" id="PF20250">
    <property type="entry name" value="FapA_N"/>
    <property type="match status" value="1"/>
</dbReference>
<dbReference type="PANTHER" id="PTHR38032">
    <property type="entry name" value="POLYMERASE-RELATED"/>
    <property type="match status" value="1"/>
</dbReference>
<dbReference type="KEGG" id="tpx:Turpa_3643"/>
<protein>
    <recommendedName>
        <fullName evidence="2">Flagellar Assembly Protein A N-terminal region domain-containing protein</fullName>
    </recommendedName>
</protein>
<organism evidence="3 4">
    <name type="scientific">Turneriella parva (strain ATCC BAA-1111 / DSM 21527 / NCTC 11395 / H)</name>
    <name type="common">Leptospira parva</name>
    <dbReference type="NCBI Taxonomy" id="869212"/>
    <lineage>
        <taxon>Bacteria</taxon>
        <taxon>Pseudomonadati</taxon>
        <taxon>Spirochaetota</taxon>
        <taxon>Spirochaetia</taxon>
        <taxon>Leptospirales</taxon>
        <taxon>Leptospiraceae</taxon>
        <taxon>Turneriella</taxon>
    </lineage>
</organism>
<evidence type="ECO:0000256" key="1">
    <source>
        <dbReference type="SAM" id="Coils"/>
    </source>
</evidence>
<gene>
    <name evidence="3" type="ordered locus">Turpa_3643</name>
</gene>
<keyword evidence="4" id="KW-1185">Reference proteome</keyword>
<dbReference type="Pfam" id="PF03961">
    <property type="entry name" value="FapA"/>
    <property type="match status" value="1"/>
</dbReference>
<accession>I4BAH0</accession>
<name>I4BAH0_TURPD</name>